<dbReference type="Proteomes" id="UP001168575">
    <property type="component" value="Unassembled WGS sequence"/>
</dbReference>
<dbReference type="InterPro" id="IPR020615">
    <property type="entry name" value="Thiolase_acyl_enz_int_AS"/>
</dbReference>
<feature type="active site" description="Acyl-thioester intermediate" evidence="7">
    <location>
        <position position="91"/>
    </location>
</feature>
<feature type="active site" description="Proton acceptor" evidence="7">
    <location>
        <position position="381"/>
    </location>
</feature>
<feature type="active site" description="Proton acceptor" evidence="7">
    <location>
        <position position="351"/>
    </location>
</feature>
<evidence type="ECO:0000256" key="7">
    <source>
        <dbReference type="PIRSR" id="PIRSR000429-1"/>
    </source>
</evidence>
<dbReference type="GO" id="GO:0003985">
    <property type="term" value="F:acetyl-CoA C-acetyltransferase activity"/>
    <property type="evidence" value="ECO:0007669"/>
    <property type="project" value="UniProtKB-EC"/>
</dbReference>
<comment type="similarity">
    <text evidence="1 8">Belongs to the thiolase-like superfamily. Thiolase family.</text>
</comment>
<sequence length="396" mass="42098">MSEKESIVIVGGCRTAVGKMGGALKDFEATDLGAIVIKELLHRTGVAPEMIDEVVFGNVGQAAENAFAARLCSVKAGIPYEAAALTVNRLCSSGLQAIVTAAQEIRDGYCEIAVAGGCESMTNIPFYLRKARYGYRMGHGELEDGLITALSDPFTRNHMGITAENVAERYHITREMQDELAYNSHMRAAAATAAGKFKDEIVPIEVKINRKETKMFTEDEHIRPDSTIEKLAKMRPAFKEGGSVTAGNASGINDGAAAVLVMKESKAKELGLKPIVRLVDAAVVGVDPQYMGIGPVPAMKKLFAKTGLSKEDIGIFELNEAFAAQAAACIQELGLDKELVNPNGSGVALGHPIGATGCIITVKLMNEMIRRGCRYGIASLCIGGGQGIAVLFELCE</sequence>
<feature type="domain" description="Thiolase C-terminal" evidence="10">
    <location>
        <begin position="272"/>
        <end position="393"/>
    </location>
</feature>
<protein>
    <recommendedName>
        <fullName evidence="6">Probable acetyl-CoA acetyltransferase</fullName>
        <ecNumber evidence="2">2.3.1.9</ecNumber>
    </recommendedName>
    <alternativeName>
        <fullName evidence="5">Acetoacetyl-CoA thiolase</fullName>
    </alternativeName>
</protein>
<dbReference type="NCBIfam" id="TIGR01930">
    <property type="entry name" value="AcCoA-C-Actrans"/>
    <property type="match status" value="1"/>
</dbReference>
<dbReference type="Gene3D" id="3.40.47.10">
    <property type="match status" value="2"/>
</dbReference>
<organism evidence="11 12">
    <name type="scientific">Phoenicibacter congonensis</name>
    <dbReference type="NCBI Taxonomy" id="1944646"/>
    <lineage>
        <taxon>Bacteria</taxon>
        <taxon>Bacillati</taxon>
        <taxon>Actinomycetota</taxon>
        <taxon>Coriobacteriia</taxon>
        <taxon>Eggerthellales</taxon>
        <taxon>Eggerthellaceae</taxon>
        <taxon>Phoenicibacter</taxon>
    </lineage>
</organism>
<dbReference type="PANTHER" id="PTHR18919">
    <property type="entry name" value="ACETYL-COA C-ACYLTRANSFERASE"/>
    <property type="match status" value="1"/>
</dbReference>
<evidence type="ECO:0000256" key="2">
    <source>
        <dbReference type="ARBA" id="ARBA00012705"/>
    </source>
</evidence>
<dbReference type="AlphaFoldDB" id="A0AA43UBF6"/>
<evidence type="ECO:0000256" key="4">
    <source>
        <dbReference type="ARBA" id="ARBA00023315"/>
    </source>
</evidence>
<keyword evidence="3 8" id="KW-0808">Transferase</keyword>
<dbReference type="InterPro" id="IPR002155">
    <property type="entry name" value="Thiolase"/>
</dbReference>
<dbReference type="InterPro" id="IPR020610">
    <property type="entry name" value="Thiolase_AS"/>
</dbReference>
<feature type="domain" description="Thiolase N-terminal" evidence="9">
    <location>
        <begin position="7"/>
        <end position="265"/>
    </location>
</feature>
<evidence type="ECO:0000256" key="3">
    <source>
        <dbReference type="ARBA" id="ARBA00022679"/>
    </source>
</evidence>
<dbReference type="FunFam" id="3.40.47.10:FF:000010">
    <property type="entry name" value="Acetyl-CoA acetyltransferase (Thiolase)"/>
    <property type="match status" value="1"/>
</dbReference>
<dbReference type="CDD" id="cd00751">
    <property type="entry name" value="thiolase"/>
    <property type="match status" value="1"/>
</dbReference>
<keyword evidence="12" id="KW-1185">Reference proteome</keyword>
<dbReference type="InterPro" id="IPR016039">
    <property type="entry name" value="Thiolase-like"/>
</dbReference>
<dbReference type="PROSITE" id="PS00098">
    <property type="entry name" value="THIOLASE_1"/>
    <property type="match status" value="1"/>
</dbReference>
<keyword evidence="4 8" id="KW-0012">Acyltransferase</keyword>
<comment type="caution">
    <text evidence="11">The sequence shown here is derived from an EMBL/GenBank/DDBJ whole genome shotgun (WGS) entry which is preliminary data.</text>
</comment>
<evidence type="ECO:0000256" key="5">
    <source>
        <dbReference type="ARBA" id="ARBA00030755"/>
    </source>
</evidence>
<gene>
    <name evidence="11" type="ORF">Q3982_06975</name>
</gene>
<evidence type="ECO:0000256" key="6">
    <source>
        <dbReference type="ARBA" id="ARBA00040529"/>
    </source>
</evidence>
<dbReference type="Pfam" id="PF00108">
    <property type="entry name" value="Thiolase_N"/>
    <property type="match status" value="1"/>
</dbReference>
<dbReference type="SUPFAM" id="SSF53901">
    <property type="entry name" value="Thiolase-like"/>
    <property type="match status" value="2"/>
</dbReference>
<dbReference type="EC" id="2.3.1.9" evidence="2"/>
<evidence type="ECO:0000259" key="9">
    <source>
        <dbReference type="Pfam" id="PF00108"/>
    </source>
</evidence>
<dbReference type="InterPro" id="IPR020616">
    <property type="entry name" value="Thiolase_N"/>
</dbReference>
<dbReference type="PIRSF" id="PIRSF000429">
    <property type="entry name" value="Ac-CoA_Ac_transf"/>
    <property type="match status" value="1"/>
</dbReference>
<accession>A0AA43UBF6</accession>
<dbReference type="InterPro" id="IPR020617">
    <property type="entry name" value="Thiolase_C"/>
</dbReference>
<proteinExistence type="inferred from homology"/>
<dbReference type="Pfam" id="PF02803">
    <property type="entry name" value="Thiolase_C"/>
    <property type="match status" value="1"/>
</dbReference>
<evidence type="ECO:0000313" key="11">
    <source>
        <dbReference type="EMBL" id="MDO4842399.1"/>
    </source>
</evidence>
<dbReference type="PROSITE" id="PS00099">
    <property type="entry name" value="THIOLASE_3"/>
    <property type="match status" value="1"/>
</dbReference>
<evidence type="ECO:0000256" key="8">
    <source>
        <dbReference type="RuleBase" id="RU003557"/>
    </source>
</evidence>
<evidence type="ECO:0000256" key="1">
    <source>
        <dbReference type="ARBA" id="ARBA00010982"/>
    </source>
</evidence>
<name>A0AA43UBF6_9ACTN</name>
<evidence type="ECO:0000313" key="12">
    <source>
        <dbReference type="Proteomes" id="UP001168575"/>
    </source>
</evidence>
<dbReference type="PANTHER" id="PTHR18919:SF107">
    <property type="entry name" value="ACETYL-COA ACETYLTRANSFERASE, CYTOSOLIC"/>
    <property type="match status" value="1"/>
</dbReference>
<evidence type="ECO:0000259" key="10">
    <source>
        <dbReference type="Pfam" id="PF02803"/>
    </source>
</evidence>
<reference evidence="11" key="1">
    <citation type="submission" date="2023-07" db="EMBL/GenBank/DDBJ databases">
        <title>Between Cages and Wild: Unraveling the Impact of Captivity on Animal Microbiomes and Antimicrobial Resistance.</title>
        <authorList>
            <person name="Schmartz G.P."/>
            <person name="Rehner J."/>
            <person name="Schuff M.J."/>
            <person name="Becker S.L."/>
            <person name="Kravczyk M."/>
            <person name="Gurevich A."/>
            <person name="Francke R."/>
            <person name="Mueller R."/>
            <person name="Keller V."/>
            <person name="Keller A."/>
        </authorList>
    </citation>
    <scope>NUCLEOTIDE SEQUENCE</scope>
    <source>
        <strain evidence="11">S12M_St_49</strain>
    </source>
</reference>
<dbReference type="EMBL" id="JAUMVS010000158">
    <property type="protein sequence ID" value="MDO4842399.1"/>
    <property type="molecule type" value="Genomic_DNA"/>
</dbReference>